<gene>
    <name evidence="15" type="ORF">MCOR_36925</name>
</gene>
<dbReference type="Pfam" id="PF13359">
    <property type="entry name" value="DDE_Tnp_4"/>
    <property type="match status" value="1"/>
</dbReference>
<evidence type="ECO:0000256" key="3">
    <source>
        <dbReference type="ARBA" id="ARBA00004496"/>
    </source>
</evidence>
<dbReference type="OrthoDB" id="6110434at2759"/>
<dbReference type="InterPro" id="IPR027806">
    <property type="entry name" value="HARBI1_dom"/>
</dbReference>
<dbReference type="GO" id="GO:0005634">
    <property type="term" value="C:nucleus"/>
    <property type="evidence" value="ECO:0007669"/>
    <property type="project" value="UniProtKB-SubCell"/>
</dbReference>
<keyword evidence="6" id="KW-0963">Cytoplasm</keyword>
<evidence type="ECO:0000256" key="13">
    <source>
        <dbReference type="SAM" id="MobiDB-lite"/>
    </source>
</evidence>
<feature type="compositionally biased region" description="Polar residues" evidence="13">
    <location>
        <begin position="1072"/>
        <end position="1081"/>
    </location>
</feature>
<evidence type="ECO:0000256" key="6">
    <source>
        <dbReference type="ARBA" id="ARBA00022490"/>
    </source>
</evidence>
<dbReference type="GO" id="GO:0046872">
    <property type="term" value="F:metal ion binding"/>
    <property type="evidence" value="ECO:0007669"/>
    <property type="project" value="UniProtKB-KW"/>
</dbReference>
<feature type="region of interest" description="Disordered" evidence="13">
    <location>
        <begin position="1153"/>
        <end position="1190"/>
    </location>
</feature>
<feature type="region of interest" description="Disordered" evidence="13">
    <location>
        <begin position="961"/>
        <end position="1081"/>
    </location>
</feature>
<evidence type="ECO:0000256" key="12">
    <source>
        <dbReference type="ARBA" id="ARBA00045850"/>
    </source>
</evidence>
<dbReference type="PANTHER" id="PTHR22930:SF267">
    <property type="entry name" value="NUCLEASE HARBI1-RELATED"/>
    <property type="match status" value="1"/>
</dbReference>
<name>A0A6J8D2Q9_MYTCO</name>
<feature type="compositionally biased region" description="Low complexity" evidence="13">
    <location>
        <begin position="1038"/>
        <end position="1070"/>
    </location>
</feature>
<evidence type="ECO:0000256" key="2">
    <source>
        <dbReference type="ARBA" id="ARBA00004123"/>
    </source>
</evidence>
<evidence type="ECO:0000256" key="10">
    <source>
        <dbReference type="ARBA" id="ARBA00023242"/>
    </source>
</evidence>
<feature type="compositionally biased region" description="Polar residues" evidence="13">
    <location>
        <begin position="1153"/>
        <end position="1180"/>
    </location>
</feature>
<evidence type="ECO:0000256" key="5">
    <source>
        <dbReference type="ARBA" id="ARBA00015519"/>
    </source>
</evidence>
<organism evidence="15 16">
    <name type="scientific">Mytilus coruscus</name>
    <name type="common">Sea mussel</name>
    <dbReference type="NCBI Taxonomy" id="42192"/>
    <lineage>
        <taxon>Eukaryota</taxon>
        <taxon>Metazoa</taxon>
        <taxon>Spiralia</taxon>
        <taxon>Lophotrochozoa</taxon>
        <taxon>Mollusca</taxon>
        <taxon>Bivalvia</taxon>
        <taxon>Autobranchia</taxon>
        <taxon>Pteriomorphia</taxon>
        <taxon>Mytilida</taxon>
        <taxon>Mytiloidea</taxon>
        <taxon>Mytilidae</taxon>
        <taxon>Mytilinae</taxon>
        <taxon>Mytilus</taxon>
    </lineage>
</organism>
<dbReference type="GO" id="GO:0016787">
    <property type="term" value="F:hydrolase activity"/>
    <property type="evidence" value="ECO:0007669"/>
    <property type="project" value="UniProtKB-KW"/>
</dbReference>
<dbReference type="GO" id="GO:0004518">
    <property type="term" value="F:nuclease activity"/>
    <property type="evidence" value="ECO:0007669"/>
    <property type="project" value="UniProtKB-KW"/>
</dbReference>
<feature type="compositionally biased region" description="Polar residues" evidence="13">
    <location>
        <begin position="1808"/>
        <end position="1818"/>
    </location>
</feature>
<keyword evidence="10" id="KW-0539">Nucleus</keyword>
<accession>A0A6J8D2Q9</accession>
<evidence type="ECO:0000259" key="14">
    <source>
        <dbReference type="Pfam" id="PF13359"/>
    </source>
</evidence>
<feature type="compositionally biased region" description="Basic and acidic residues" evidence="13">
    <location>
        <begin position="1819"/>
        <end position="1834"/>
    </location>
</feature>
<keyword evidence="7" id="KW-0540">Nuclease</keyword>
<feature type="compositionally biased region" description="Polar residues" evidence="13">
    <location>
        <begin position="2163"/>
        <end position="2178"/>
    </location>
</feature>
<reference evidence="15 16" key="1">
    <citation type="submission" date="2020-06" db="EMBL/GenBank/DDBJ databases">
        <authorList>
            <person name="Li R."/>
            <person name="Bekaert M."/>
        </authorList>
    </citation>
    <scope>NUCLEOTIDE SEQUENCE [LARGE SCALE GENOMIC DNA]</scope>
    <source>
        <strain evidence="16">wild</strain>
    </source>
</reference>
<sequence length="2540" mass="284234">MDDMVIKTETLIDENEKVTSNINNDVLSDTRQSQSNILSNNLSGQAGNLATNMCDIVVKKEPIFDGNEKVEVNTDFDSQFEILGSVISFKDEKEDTIEVPQPLSNENICQSNLSSGQNPPSVEKGTMVVPPVQTKLMYENVMCPSNFSSGQKPSSVGKREMVVPPLQSKPIFEKIRKLLSTRALSVEDVSLPSNISENTLNSNAINSQPIDTGQDFVKSHSIEVTGTVSNKSLSTSDQSVLPHTSKPRPHIIKRFVRIKPVSIGKSDSSVNNEEIDKIDHDYSCQHGQSDIVISSVTAAPQNLQAVNLGDCNRSSDGFTCEKNKNERTKEIQEIHYTVNMVNSLQTKFIGKWEKKKEPHKCEVLGRKEVLSRSEKLRYTFRPITIMLPSNANKTGYDCKECNKTLVTYNYQRLPMYQCKECPFYSICKNAFMSHYKYSIFHHIPLNVEKKPGFPSIKEKKLEFTLGCRCRLFLTNSPIEMADHLASCEAGNQACLIMRDMNFVASFFKISVSEFTKKLNSMTPKELIVQRNITTDVQDVQTHERFDRQFKDQYCLNVAKRLERQISSKFSGVPISVSISPAAIGGKTRNFMNNHNTSKRIQNSELASIRSVQDDSEFLYVEKVSQVSETDSFMNHFPKVWSVATDTKTNTSLGFSMVTSQIAQKAAPKTFQTVAPRFTLVSSGVGQTSISPTYLKTAGNIALPLINKNQNKTADVTLSSSNTAPRAVVLLLPGKAGQKDVLFFPTVTTPTTTNDVAPVLTAPPKSGQNTTTSTIQNTASGNGLTSIYDVSTQKIIQWEPDKSEQTVLMLKKSNFTPNPSLRTSTAVTKLSSIVSTMGPSTKLVNLAPIVSKKYPPRLQNSGPTVYTVYPPTRPHDSASVVSTAFLSAETQSSTQYDGQNLIQTDILYSAQTDTWNLTPKVSTSSRVSVMVPFSEAQNLINTISWDTVPILTPVSEELVQETASTRSESLASTRSEITASRRSENTAITRSESIASTRSESTAITRSENTASARFESTASTRTESTVITRTESTAITWSESTASTRTESTASTRSESITSTRSESTASARSGSIASTRSESIASTRSIYKPFPLALFPNVAALQNKGNGLQQVESTHNNVSQSGVSQVSSSMNQMSTLKHILQSLHYRVQPSNSASNFAQNKNSPISITMVPSNTGESVSQRQKERTSKAKQQITGKNAAEVNRLDAFAAGDDGNNKKLKRKFNMQGFKLNEILCTRNKRRKEALEKCLKISREVLNDNSFSGSIHCTSNQVEADNTYVCAQDKTQTVHSAKDQMQTVVPAKDQMQTLVPAADRMQTVVSSNNQIQTLTPAKDQMRREVSAIDQMQALLAAHLISKGDYCEKTLTNMKEKELSQSHNTEVKVEPLDKEYFQTEICQPEVVIENVEGTDYYPLYNDNKGKSIPHTKCCSSSEEHVLVERRIKEEYVPMENSSVVFENIPRESIESEPLNINSGLFYSSETESCPSDNDFYPSDDDICQSVKAICPSVKDICPSVKDICPSDTITTADSSLSVRNFPFGRDCKEVGKSSTEVVKVSAERRMSWIKNQSLQWKDSVDVYKMQVPCSGETNAQLSDNRQQQSTQDIYVCNVKQEPLEETEKNGHQEPEPLKITVSTVDSGHQNENTFLKGSEKNTQQLDNEVQVKQESPLNTDECGQQMPEPLNMILSQVVQVKDEPSMETDEPVQQMPEPLNTNLSPVVQVKEEPSMETDEPVQQMPEPLNINLSPGAASVSTPGLNQLVITPVYELKDGKIQIKLCLKPQEKEVNLKENQQNNFVSVPLLPVPTTDKEGTESSSNKQGLQENSEKNYKDKKSQDRRRLPNILSSSMKVKKKKKGKGNKYNQYAKWCELTRKKSQNEDPEIGMESDDLDTSLIDSNIVHIGEIQHRKENRSLTDSDVDSEELQTMVEDTSLIALDVVDSEEIQHRKEDTSLIDSDVDVRQEDSSLVDSDVFDRSKDRSLLDADVVDRKEVQPGREDKSLTDSDNFYAKEVQNKTEDKSLMDSDIVDSEDVQHKREDRSLIDSDIVDSEDVQHQREDRSLIDSDIVDSEDVQHKKEDRSLIDSDIVDSEEIQLRTEDKSLIDSDIVDSEEVQHQREDRSLIDSDIVDSEEVQNKREVISLIDSDIVDTEEIQPTFCRKEDRKEKNRSCNDNTIATSNNELTGTEDNKIDSTESPNQAEGVEKTTPLKRSMRCRNKSWKITEIEKSKIEDGDFSEKQLRQRYRFGRETIDFLANELREDLKGSTNRKSNLTVERKVMIALCYYGSGSTLQGVGETMGFCQPVVSKVVNEVTNALIARKEQYVKWPTDEQKNVNKRCVYDKTGFPNVIGCIGGTHVPIHANIKEDEYVYMNRKGFHSLNVQVVCDHKGIITNVSPKWPGSYHNAHVFRDSAIRKHLEESNHGIEQGVLLGDSGYPCRPFLLTPYRQPADRMQQKFNGVLCSTRFMVERVIGNWKKRFQILGSQIRMQPTKACKIITACAILHNIAILRNEPDIDGEQKEDVQPRIPPYVGKEDGHEYRDHLAIKFFS</sequence>
<evidence type="ECO:0000256" key="9">
    <source>
        <dbReference type="ARBA" id="ARBA00022801"/>
    </source>
</evidence>
<comment type="function">
    <text evidence="12">Transposase-derived protein that may have nuclease activity. Does not have transposase activity.</text>
</comment>
<evidence type="ECO:0000313" key="15">
    <source>
        <dbReference type="EMBL" id="CAC5403008.1"/>
    </source>
</evidence>
<evidence type="ECO:0000256" key="4">
    <source>
        <dbReference type="ARBA" id="ARBA00006958"/>
    </source>
</evidence>
<dbReference type="PRINTS" id="PR02086">
    <property type="entry name" value="PUTNUCHARBI1"/>
</dbReference>
<dbReference type="GO" id="GO:0005737">
    <property type="term" value="C:cytoplasm"/>
    <property type="evidence" value="ECO:0007669"/>
    <property type="project" value="UniProtKB-SubCell"/>
</dbReference>
<evidence type="ECO:0000256" key="1">
    <source>
        <dbReference type="ARBA" id="ARBA00001968"/>
    </source>
</evidence>
<keyword evidence="9 15" id="KW-0378">Hydrolase</keyword>
<evidence type="ECO:0000256" key="8">
    <source>
        <dbReference type="ARBA" id="ARBA00022723"/>
    </source>
</evidence>
<feature type="compositionally biased region" description="Basic residues" evidence="13">
    <location>
        <begin position="1844"/>
        <end position="1853"/>
    </location>
</feature>
<keyword evidence="16" id="KW-1185">Reference proteome</keyword>
<dbReference type="PANTHER" id="PTHR22930">
    <property type="match status" value="1"/>
</dbReference>
<dbReference type="InterPro" id="IPR026103">
    <property type="entry name" value="HARBI1_animal"/>
</dbReference>
<feature type="compositionally biased region" description="Polar residues" evidence="13">
    <location>
        <begin position="961"/>
        <end position="977"/>
    </location>
</feature>
<feature type="region of interest" description="Disordered" evidence="13">
    <location>
        <begin position="2156"/>
        <end position="2198"/>
    </location>
</feature>
<comment type="subcellular location">
    <subcellularLocation>
        <location evidence="3">Cytoplasm</location>
    </subcellularLocation>
    <subcellularLocation>
        <location evidence="2">Nucleus</location>
    </subcellularLocation>
</comment>
<feature type="region of interest" description="Disordered" evidence="13">
    <location>
        <begin position="1792"/>
        <end position="1854"/>
    </location>
</feature>
<evidence type="ECO:0000313" key="16">
    <source>
        <dbReference type="Proteomes" id="UP000507470"/>
    </source>
</evidence>
<comment type="cofactor">
    <cofactor evidence="1">
        <name>a divalent metal cation</name>
        <dbReference type="ChEBI" id="CHEBI:60240"/>
    </cofactor>
</comment>
<dbReference type="InterPro" id="IPR045249">
    <property type="entry name" value="HARBI1-like"/>
</dbReference>
<dbReference type="Proteomes" id="UP000507470">
    <property type="component" value="Unassembled WGS sequence"/>
</dbReference>
<feature type="domain" description="DDE Tnp4" evidence="14">
    <location>
        <begin position="2345"/>
        <end position="2496"/>
    </location>
</feature>
<keyword evidence="8" id="KW-0479">Metal-binding</keyword>
<evidence type="ECO:0000256" key="11">
    <source>
        <dbReference type="ARBA" id="ARBA00030126"/>
    </source>
</evidence>
<dbReference type="EMBL" id="CACVKT020006658">
    <property type="protein sequence ID" value="CAC5403008.1"/>
    <property type="molecule type" value="Genomic_DNA"/>
</dbReference>
<evidence type="ECO:0000256" key="7">
    <source>
        <dbReference type="ARBA" id="ARBA00022722"/>
    </source>
</evidence>
<feature type="compositionally biased region" description="Polar residues" evidence="13">
    <location>
        <begin position="984"/>
        <end position="1037"/>
    </location>
</feature>
<protein>
    <recommendedName>
        <fullName evidence="5">Putative nuclease HARBI1</fullName>
    </recommendedName>
    <alternativeName>
        <fullName evidence="11">Harbinger transposase-derived nuclease</fullName>
    </alternativeName>
</protein>
<proteinExistence type="inferred from homology"/>
<comment type="similarity">
    <text evidence="4">Belongs to the HARBI1 family.</text>
</comment>